<feature type="transmembrane region" description="Helical" evidence="1">
    <location>
        <begin position="101"/>
        <end position="120"/>
    </location>
</feature>
<feature type="transmembrane region" description="Helical" evidence="1">
    <location>
        <begin position="226"/>
        <end position="246"/>
    </location>
</feature>
<evidence type="ECO:0000313" key="2">
    <source>
        <dbReference type="EMBL" id="SMD31498.1"/>
    </source>
</evidence>
<feature type="transmembrane region" description="Helical" evidence="1">
    <location>
        <begin position="163"/>
        <end position="185"/>
    </location>
</feature>
<keyword evidence="1" id="KW-0472">Membrane</keyword>
<feature type="transmembrane region" description="Helical" evidence="1">
    <location>
        <begin position="132"/>
        <end position="156"/>
    </location>
</feature>
<proteinExistence type="predicted"/>
<protein>
    <submittedName>
        <fullName evidence="2">Uncharacterized protein</fullName>
    </submittedName>
</protein>
<accession>A0A8G2L7V1</accession>
<evidence type="ECO:0000313" key="3">
    <source>
        <dbReference type="Proteomes" id="UP000192315"/>
    </source>
</evidence>
<comment type="caution">
    <text evidence="2">The sequence shown here is derived from an EMBL/GenBank/DDBJ whole genome shotgun (WGS) entry which is preliminary data.</text>
</comment>
<dbReference type="Proteomes" id="UP000192315">
    <property type="component" value="Unassembled WGS sequence"/>
</dbReference>
<dbReference type="RefSeq" id="WP_084273185.1">
    <property type="nucleotide sequence ID" value="NZ_FWYE01000004.1"/>
</dbReference>
<organism evidence="2 3">
    <name type="scientific">Picrophilus torridus (strain ATCC 700027 / DSM 9790 / JCM 10055 / NBRC 100828 / KAW 2/3)</name>
    <dbReference type="NCBI Taxonomy" id="1122961"/>
    <lineage>
        <taxon>Archaea</taxon>
        <taxon>Methanobacteriati</taxon>
        <taxon>Thermoplasmatota</taxon>
        <taxon>Thermoplasmata</taxon>
        <taxon>Thermoplasmatales</taxon>
        <taxon>Picrophilaceae</taxon>
        <taxon>Picrophilus</taxon>
    </lineage>
</organism>
<evidence type="ECO:0000256" key="1">
    <source>
        <dbReference type="SAM" id="Phobius"/>
    </source>
</evidence>
<name>A0A8G2L7V1_PICTO</name>
<keyword evidence="3" id="KW-1185">Reference proteome</keyword>
<gene>
    <name evidence="2" type="ORF">SAMN02745355_1443</name>
</gene>
<keyword evidence="1" id="KW-1133">Transmembrane helix</keyword>
<reference evidence="2 3" key="1">
    <citation type="submission" date="2017-04" db="EMBL/GenBank/DDBJ databases">
        <authorList>
            <person name="Varghese N."/>
            <person name="Submissions S."/>
        </authorList>
    </citation>
    <scope>NUCLEOTIDE SEQUENCE [LARGE SCALE GENOMIC DNA]</scope>
    <source>
        <strain evidence="2 3">DSM 9789</strain>
    </source>
</reference>
<feature type="transmembrane region" description="Helical" evidence="1">
    <location>
        <begin position="17"/>
        <end position="36"/>
    </location>
</feature>
<dbReference type="EMBL" id="FWYE01000004">
    <property type="protein sequence ID" value="SMD31498.1"/>
    <property type="molecule type" value="Genomic_DNA"/>
</dbReference>
<feature type="transmembrane region" description="Helical" evidence="1">
    <location>
        <begin position="197"/>
        <end position="214"/>
    </location>
</feature>
<sequence>MHIIITFKNIVYVYPDILIGALFGIIIATLILGNYNKFLLFFYIKRYEPSNEYSIVDYNKIITLEFYRNVNIHSFNEKNIQKPVILGSSKVHRIYDDYFKYFYAAVMGMLTWALTVVLFADPKYITFLLPSTGIIFEVIIAYIGTFISPMAYFTLVYAFKKDLFYLFILSSLAVVLSPFVMGLPITSALYGNVYERFYYGIALAALNIIIYFTIKKGRMLKISVAFGLFSYFAWFFIFLYNFFTFIF</sequence>
<dbReference type="AlphaFoldDB" id="A0A8G2L7V1"/>
<keyword evidence="1" id="KW-0812">Transmembrane</keyword>